<feature type="region of interest" description="Disordered" evidence="1">
    <location>
        <begin position="1"/>
        <end position="21"/>
    </location>
</feature>
<feature type="region of interest" description="Disordered" evidence="1">
    <location>
        <begin position="56"/>
        <end position="84"/>
    </location>
</feature>
<dbReference type="Gene3D" id="1.10.287.700">
    <property type="entry name" value="Helix hairpin bin"/>
    <property type="match status" value="1"/>
</dbReference>
<dbReference type="InterPro" id="IPR022062">
    <property type="entry name" value="DUF3618"/>
</dbReference>
<accession>A0ABY4NNU4</accession>
<feature type="compositionally biased region" description="Basic and acidic residues" evidence="1">
    <location>
        <begin position="1"/>
        <end position="14"/>
    </location>
</feature>
<feature type="compositionally biased region" description="Basic and acidic residues" evidence="1">
    <location>
        <begin position="201"/>
        <end position="217"/>
    </location>
</feature>
<sequence length="217" mass="22771">MSTDPDRLRREIEGTQRNLGSDVDALAEKVTPSRVVHRRVHRARGLARNMKERVMGSASGGVRTATDRMHQATDSASSTASSMASTASDAASSVASTASDAASSVAEQVQDAPRMVRRQTEGNPLAAGLIAFGAGWLVSSLIPASRQERELAGQVKESAQDMAGQMGSVAQEMTENLREPAQEAVQSVKSTASEAASTVADETKSAAQEVKDSAQSR</sequence>
<evidence type="ECO:0000256" key="1">
    <source>
        <dbReference type="SAM" id="MobiDB-lite"/>
    </source>
</evidence>
<dbReference type="PANTHER" id="PTHR47372:SF11">
    <property type="entry name" value="RE19971P"/>
    <property type="match status" value="1"/>
</dbReference>
<evidence type="ECO:0000313" key="2">
    <source>
        <dbReference type="EMBL" id="UQS22293.1"/>
    </source>
</evidence>
<proteinExistence type="predicted"/>
<evidence type="ECO:0000313" key="3">
    <source>
        <dbReference type="Proteomes" id="UP000830158"/>
    </source>
</evidence>
<organism evidence="2 3">
    <name type="scientific">Amycolatopsis thermalba</name>
    <dbReference type="NCBI Taxonomy" id="944492"/>
    <lineage>
        <taxon>Bacteria</taxon>
        <taxon>Bacillati</taxon>
        <taxon>Actinomycetota</taxon>
        <taxon>Actinomycetes</taxon>
        <taxon>Pseudonocardiales</taxon>
        <taxon>Pseudonocardiaceae</taxon>
        <taxon>Amycolatopsis</taxon>
    </lineage>
</organism>
<keyword evidence="3" id="KW-1185">Reference proteome</keyword>
<feature type="compositionally biased region" description="Low complexity" evidence="1">
    <location>
        <begin position="72"/>
        <end position="84"/>
    </location>
</feature>
<dbReference type="Proteomes" id="UP000830158">
    <property type="component" value="Chromosome"/>
</dbReference>
<feature type="region of interest" description="Disordered" evidence="1">
    <location>
        <begin position="173"/>
        <end position="217"/>
    </location>
</feature>
<reference evidence="2" key="1">
    <citation type="submission" date="2022-01" db="EMBL/GenBank/DDBJ databases">
        <title>PSI-footprinting approach for the identification of protein synthesis inhibitor producers.</title>
        <authorList>
            <person name="Handel F."/>
            <person name="Kulik A."/>
            <person name="Wex K.W."/>
            <person name="Berscheid A."/>
            <person name="Saur J.S."/>
            <person name="Winkler A."/>
            <person name="Wibberg D."/>
            <person name="Kalinowski J."/>
            <person name="Broetz-Oesterhelt H."/>
            <person name="Mast Y."/>
        </authorList>
    </citation>
    <scope>NUCLEOTIDE SEQUENCE</scope>
    <source>
        <strain evidence="2">KNN 49.3e</strain>
    </source>
</reference>
<dbReference type="Pfam" id="PF12277">
    <property type="entry name" value="DUF3618"/>
    <property type="match status" value="1"/>
</dbReference>
<dbReference type="EMBL" id="CP091196">
    <property type="protein sequence ID" value="UQS22293.1"/>
    <property type="molecule type" value="Genomic_DNA"/>
</dbReference>
<gene>
    <name evidence="2" type="ORF">L1857_05380</name>
</gene>
<dbReference type="RefSeq" id="WP_116111646.1">
    <property type="nucleotide sequence ID" value="NZ_CP091196.1"/>
</dbReference>
<dbReference type="PANTHER" id="PTHR47372">
    <property type="entry name" value="DAUER UP-REGULATED-RELATED"/>
    <property type="match status" value="1"/>
</dbReference>
<protein>
    <submittedName>
        <fullName evidence="2">DUF3618 domain-containing protein</fullName>
    </submittedName>
</protein>
<feature type="compositionally biased region" description="Polar residues" evidence="1">
    <location>
        <begin position="184"/>
        <end position="196"/>
    </location>
</feature>
<dbReference type="Gene3D" id="1.20.120.20">
    <property type="entry name" value="Apolipoprotein"/>
    <property type="match status" value="1"/>
</dbReference>
<name>A0ABY4NNU4_9PSEU</name>